<dbReference type="AlphaFoldDB" id="B9TAP5"/>
<evidence type="ECO:0000313" key="1">
    <source>
        <dbReference type="EMBL" id="EEF26995.1"/>
    </source>
</evidence>
<evidence type="ECO:0000313" key="3">
    <source>
        <dbReference type="Proteomes" id="UP000008311"/>
    </source>
</evidence>
<proteinExistence type="predicted"/>
<sequence>MRKRSNIFSIEIPIKDKFYQGQDLKEKNHFPEFQVTFFLQKLKLNSLSLRGLGSRAGRVATLLLEVRDC</sequence>
<protein>
    <submittedName>
        <fullName evidence="2">Uncharacterized protein</fullName>
    </submittedName>
</protein>
<reference evidence="2" key="1">
    <citation type="submission" date="2008-10" db="EMBL/GenBank/DDBJ databases">
        <authorList>
            <person name="Chan A."/>
            <person name="Puiu D."/>
            <person name="Melake A."/>
            <person name="Orvis J."/>
            <person name="Zhao Q."/>
            <person name="Wortman J."/>
            <person name="Utterback T."/>
            <person name="Rosovitz M.J."/>
            <person name="Inman J.M."/>
            <person name="Amedeo P."/>
            <person name="Schobel S."/>
            <person name="Galinsky K."/>
            <person name="Fraser C."/>
            <person name="Ravel J."/>
            <person name="Rabinowicz P."/>
        </authorList>
    </citation>
    <scope>NUCLEOTIDE SEQUENCE [LARGE SCALE GENOMIC DNA]</scope>
</reference>
<accession>B9TAP5</accession>
<dbReference type="EMBL" id="EQ976006">
    <property type="protein sequence ID" value="EEF26995.1"/>
    <property type="molecule type" value="Genomic_DNA"/>
</dbReference>
<dbReference type="Proteomes" id="UP000008311">
    <property type="component" value="Unassembled WGS sequence"/>
</dbReference>
<dbReference type="InParanoid" id="B9TAP5"/>
<dbReference type="EMBL" id="EQ975883">
    <property type="protein sequence ID" value="EEF27069.1"/>
    <property type="molecule type" value="Genomic_DNA"/>
</dbReference>
<evidence type="ECO:0000313" key="2">
    <source>
        <dbReference type="EMBL" id="EEF27069.1"/>
    </source>
</evidence>
<gene>
    <name evidence="1" type="ORF">RCOM_2054690</name>
    <name evidence="2" type="ORF">RCOM_2091730</name>
</gene>
<keyword evidence="3" id="KW-1185">Reference proteome</keyword>
<name>B9TAP5_RICCO</name>
<organism evidence="3">
    <name type="scientific">Ricinus communis</name>
    <name type="common">Castor bean</name>
    <dbReference type="NCBI Taxonomy" id="3988"/>
    <lineage>
        <taxon>Eukaryota</taxon>
        <taxon>Viridiplantae</taxon>
        <taxon>Streptophyta</taxon>
        <taxon>Embryophyta</taxon>
        <taxon>Tracheophyta</taxon>
        <taxon>Spermatophyta</taxon>
        <taxon>Magnoliopsida</taxon>
        <taxon>eudicotyledons</taxon>
        <taxon>Gunneridae</taxon>
        <taxon>Pentapetalae</taxon>
        <taxon>rosids</taxon>
        <taxon>fabids</taxon>
        <taxon>Malpighiales</taxon>
        <taxon>Euphorbiaceae</taxon>
        <taxon>Acalyphoideae</taxon>
        <taxon>Acalypheae</taxon>
        <taxon>Ricinus</taxon>
    </lineage>
</organism>
<reference evidence="3" key="2">
    <citation type="journal article" date="2010" name="Nat. Biotechnol.">
        <title>Draft genome sequence of the oilseed species Ricinus communis.</title>
        <authorList>
            <person name="Chan A.P."/>
            <person name="Crabtree J."/>
            <person name="Zhao Q."/>
            <person name="Lorenzi H."/>
            <person name="Orvis J."/>
            <person name="Puiu D."/>
            <person name="Melake-Berhan A."/>
            <person name="Jones K.M."/>
            <person name="Redman J."/>
            <person name="Chen G."/>
            <person name="Cahoon E.B."/>
            <person name="Gedil M."/>
            <person name="Stanke M."/>
            <person name="Haas B.J."/>
            <person name="Wortman J.R."/>
            <person name="Fraser-Liggett C.M."/>
            <person name="Ravel J."/>
            <person name="Rabinowicz P.D."/>
        </authorList>
    </citation>
    <scope>NUCLEOTIDE SEQUENCE [LARGE SCALE GENOMIC DNA]</scope>
    <source>
        <strain evidence="3">cv. Hale</strain>
    </source>
</reference>